<evidence type="ECO:0000313" key="2">
    <source>
        <dbReference type="EMBL" id="KAK0318726.1"/>
    </source>
</evidence>
<feature type="region of interest" description="Disordered" evidence="1">
    <location>
        <begin position="105"/>
        <end position="183"/>
    </location>
</feature>
<name>A0AAN6FJF4_9PEZI</name>
<organism evidence="2 3">
    <name type="scientific">Friedmanniomyces endolithicus</name>
    <dbReference type="NCBI Taxonomy" id="329885"/>
    <lineage>
        <taxon>Eukaryota</taxon>
        <taxon>Fungi</taxon>
        <taxon>Dikarya</taxon>
        <taxon>Ascomycota</taxon>
        <taxon>Pezizomycotina</taxon>
        <taxon>Dothideomycetes</taxon>
        <taxon>Dothideomycetidae</taxon>
        <taxon>Mycosphaerellales</taxon>
        <taxon>Teratosphaeriaceae</taxon>
        <taxon>Friedmanniomyces</taxon>
    </lineage>
</organism>
<feature type="compositionally biased region" description="Acidic residues" evidence="1">
    <location>
        <begin position="163"/>
        <end position="183"/>
    </location>
</feature>
<reference evidence="2" key="1">
    <citation type="submission" date="2021-12" db="EMBL/GenBank/DDBJ databases">
        <title>Black yeast isolated from Biological Soil Crust.</title>
        <authorList>
            <person name="Kurbessoian T."/>
        </authorList>
    </citation>
    <scope>NUCLEOTIDE SEQUENCE</scope>
    <source>
        <strain evidence="2">CCFEE 5208</strain>
    </source>
</reference>
<dbReference type="Proteomes" id="UP001168146">
    <property type="component" value="Unassembled WGS sequence"/>
</dbReference>
<evidence type="ECO:0000313" key="3">
    <source>
        <dbReference type="Proteomes" id="UP001168146"/>
    </source>
</evidence>
<feature type="compositionally biased region" description="Basic and acidic residues" evidence="1">
    <location>
        <begin position="131"/>
        <end position="146"/>
    </location>
</feature>
<accession>A0AAN6FJF4</accession>
<dbReference type="AlphaFoldDB" id="A0AAN6FJF4"/>
<feature type="compositionally biased region" description="Polar residues" evidence="1">
    <location>
        <begin position="105"/>
        <end position="126"/>
    </location>
</feature>
<comment type="caution">
    <text evidence="2">The sequence shown here is derived from an EMBL/GenBank/DDBJ whole genome shotgun (WGS) entry which is preliminary data.</text>
</comment>
<sequence length="183" mass="20025">MPFCAPRTSCSRLLADGSPFRPCRQPRYTLSRLPSLDGEPSDGQIEKHVSADRSVSGISSTRTVIRKQPVSGPEVVTASQSQLSVNTEGRISSMQKLLRMVQLTKGTKSVSETQPKVELGQTSTAPASLRRKSDILDMRSEYKRSSSGDSSDDPTDHSLPPGMEDDDDEWVTDNESDDELGPR</sequence>
<proteinExistence type="predicted"/>
<evidence type="ECO:0000256" key="1">
    <source>
        <dbReference type="SAM" id="MobiDB-lite"/>
    </source>
</evidence>
<protein>
    <submittedName>
        <fullName evidence="2">Uncharacterized protein</fullName>
    </submittedName>
</protein>
<gene>
    <name evidence="2" type="ORF">LTR82_010146</name>
</gene>
<dbReference type="EMBL" id="JASUXU010000034">
    <property type="protein sequence ID" value="KAK0318726.1"/>
    <property type="molecule type" value="Genomic_DNA"/>
</dbReference>